<dbReference type="EMBL" id="WIVX01000250">
    <property type="protein sequence ID" value="MQU35024.1"/>
    <property type="molecule type" value="Genomic_DNA"/>
</dbReference>
<comment type="caution">
    <text evidence="2">The sequence shown here is derived from an EMBL/GenBank/DDBJ whole genome shotgun (WGS) entry which is preliminary data.</text>
</comment>
<protein>
    <submittedName>
        <fullName evidence="2">Type II toxin-antitoxin system RelE/ParE family toxin</fullName>
    </submittedName>
</protein>
<dbReference type="InterPro" id="IPR014056">
    <property type="entry name" value="TypeIITA-like_toxin_pred"/>
</dbReference>
<evidence type="ECO:0000313" key="2">
    <source>
        <dbReference type="EMBL" id="MQU35024.1"/>
    </source>
</evidence>
<keyword evidence="4" id="KW-1185">Reference proteome</keyword>
<evidence type="ECO:0000313" key="3">
    <source>
        <dbReference type="Proteomes" id="UP000447574"/>
    </source>
</evidence>
<dbReference type="InterPro" id="IPR009241">
    <property type="entry name" value="HigB-like"/>
</dbReference>
<dbReference type="PANTHER" id="PTHR41791:SF1">
    <property type="entry name" value="SSL7039 PROTEIN"/>
    <property type="match status" value="1"/>
</dbReference>
<sequence>MITFEKTHEFAQWLSSLKDRIGQARILARLRAAELGHFSDCEPVGDRIYEMRIHCGPGYRVYYTRKGKVIYLLLIGGDKTTQARDIKRAKQMVHTLGSED</sequence>
<dbReference type="PIRSF" id="PIRSF028744">
    <property type="entry name" value="Addict_mod_HI1419"/>
    <property type="match status" value="1"/>
</dbReference>
<dbReference type="PANTHER" id="PTHR41791">
    <property type="entry name" value="SSL7039 PROTEIN"/>
    <property type="match status" value="1"/>
</dbReference>
<dbReference type="Proteomes" id="UP000447574">
    <property type="component" value="Unassembled WGS sequence"/>
</dbReference>
<gene>
    <name evidence="2" type="ORF">GHO30_27295</name>
    <name evidence="1" type="ORF">GHO37_19855</name>
</gene>
<name>A0A7X1YD78_9PSED</name>
<dbReference type="AlphaFoldDB" id="A0A7X1YD78"/>
<dbReference type="NCBIfam" id="TIGR02683">
    <property type="entry name" value="upstrm_HI1419"/>
    <property type="match status" value="1"/>
</dbReference>
<evidence type="ECO:0000313" key="1">
    <source>
        <dbReference type="EMBL" id="MQT76539.1"/>
    </source>
</evidence>
<organism evidence="2 4">
    <name type="scientific">Pseudomonas helleri</name>
    <dbReference type="NCBI Taxonomy" id="1608996"/>
    <lineage>
        <taxon>Bacteria</taxon>
        <taxon>Pseudomonadati</taxon>
        <taxon>Pseudomonadota</taxon>
        <taxon>Gammaproteobacteria</taxon>
        <taxon>Pseudomonadales</taxon>
        <taxon>Pseudomonadaceae</taxon>
        <taxon>Pseudomonas</taxon>
    </lineage>
</organism>
<proteinExistence type="predicted"/>
<evidence type="ECO:0000313" key="4">
    <source>
        <dbReference type="Proteomes" id="UP000470186"/>
    </source>
</evidence>
<dbReference type="EMBL" id="WIWF01000093">
    <property type="protein sequence ID" value="MQT76539.1"/>
    <property type="molecule type" value="Genomic_DNA"/>
</dbReference>
<dbReference type="Pfam" id="PF05973">
    <property type="entry name" value="Gp49"/>
    <property type="match status" value="1"/>
</dbReference>
<reference evidence="3 4" key="1">
    <citation type="submission" date="2019-10" db="EMBL/GenBank/DDBJ databases">
        <title>Evaluation of single-gene subtyping targets for Pseudomonas.</title>
        <authorList>
            <person name="Reichler S.J."/>
            <person name="Orsi R.H."/>
            <person name="Wiedmann M."/>
            <person name="Martin N.H."/>
            <person name="Murphy S.I."/>
        </authorList>
    </citation>
    <scope>NUCLEOTIDE SEQUENCE [LARGE SCALE GENOMIC DNA]</scope>
    <source>
        <strain evidence="2 4">FSL R10-2107</strain>
        <strain evidence="1 3">FSL R10-2932</strain>
    </source>
</reference>
<dbReference type="RefSeq" id="WP_048385376.1">
    <property type="nucleotide sequence ID" value="NZ_JBQDSB010000084.1"/>
</dbReference>
<accession>A0A7X1YD78</accession>
<dbReference type="Proteomes" id="UP000470186">
    <property type="component" value="Unassembled WGS sequence"/>
</dbReference>